<dbReference type="GO" id="GO:0097363">
    <property type="term" value="F:protein O-acetylglucosaminyltransferase activity"/>
    <property type="evidence" value="ECO:0007669"/>
    <property type="project" value="UniProtKB-EC"/>
</dbReference>
<keyword evidence="5" id="KW-0808">Transferase</keyword>
<dbReference type="EC" id="2.4.1.255" evidence="3"/>
<sequence>MSRHPLPPWPPGPARPAGAVTGPPPEFRAAIEHHRAGRLREAEALYLEVLKRFPRAADAQGLLGFLLHQDGQQEAALVQLAKALELNPNFLDAYLWRGMALQALGRLAEAEASYRRVLMANPRHFDALCNLGGVLVLLHRANEAISPLEQAIALHGNRPEAHFNLGRAFMDVGRPDAALAGFRKAIQLRPDYVEAQTNLGACLIELGRRDEAEACLERALALDPTRPESHYNLARARSERADAGDSEALLRQALELRPEYPEARVELANLLMNLGRRDEAIEHLRYTVETSPESIVAISSLLMALNYDAGLDADAVAREHLDLGKSIADRAASMAPLSGRSGLRDPGRRLRLGYLSGDFRAHSCAFFIEPLWSAQDRARFELFAYSTTPGEDAVTARLRALVDHWRPVRFLDDAALAQQIADDGIDILIDLAGHTSGGRPLTLALRPAPVSATWLGYPNTTGLAAVDGRITDAIADPPGASDRRHSERLLRLPGGFLCYRPPADAPAPSDRPASAPPVFGCFNTALKINRPVAACWTRILDRVPGSVLQLRAAQFRYPAAVGAMRALFQEAGLDPARLHCSPWRPTIAEGLADYGGIDLALDPFPYNGTTTSCEALWMGVPVLTLAGEAHAGRVGASLLSAVGLEKELVAASPDDYVERAVALMQDRDRLRRHRAELRPRLAASRLTDPAAFAAAFEAALLTLWQERPASSGEAGA</sequence>
<dbReference type="Gene3D" id="3.40.50.11380">
    <property type="match status" value="1"/>
</dbReference>
<feature type="repeat" description="TPR" evidence="8">
    <location>
        <begin position="261"/>
        <end position="294"/>
    </location>
</feature>
<dbReference type="Pfam" id="PF14559">
    <property type="entry name" value="TPR_19"/>
    <property type="match status" value="2"/>
</dbReference>
<dbReference type="EMBL" id="CP042582">
    <property type="protein sequence ID" value="QEX25124.1"/>
    <property type="molecule type" value="Genomic_DNA"/>
</dbReference>
<keyword evidence="7 8" id="KW-0802">TPR repeat</keyword>
<dbReference type="InterPro" id="IPR019734">
    <property type="entry name" value="TPR_rpt"/>
</dbReference>
<proteinExistence type="inferred from homology"/>
<feature type="domain" description="O-GlcNAc transferase C-terminal" evidence="10">
    <location>
        <begin position="342"/>
        <end position="496"/>
    </location>
</feature>
<keyword evidence="6" id="KW-0677">Repeat</keyword>
<organism evidence="11 12">
    <name type="scientific">Hypericibacter adhaerens</name>
    <dbReference type="NCBI Taxonomy" id="2602016"/>
    <lineage>
        <taxon>Bacteria</taxon>
        <taxon>Pseudomonadati</taxon>
        <taxon>Pseudomonadota</taxon>
        <taxon>Alphaproteobacteria</taxon>
        <taxon>Rhodospirillales</taxon>
        <taxon>Dongiaceae</taxon>
        <taxon>Hypericibacter</taxon>
    </lineage>
</organism>
<feature type="repeat" description="TPR" evidence="8">
    <location>
        <begin position="193"/>
        <end position="226"/>
    </location>
</feature>
<evidence type="ECO:0000256" key="6">
    <source>
        <dbReference type="ARBA" id="ARBA00022737"/>
    </source>
</evidence>
<comment type="pathway">
    <text evidence="1">Protein modification; protein glycosylation.</text>
</comment>
<keyword evidence="4" id="KW-0328">Glycosyltransferase</keyword>
<evidence type="ECO:0000313" key="11">
    <source>
        <dbReference type="EMBL" id="QEX25124.1"/>
    </source>
</evidence>
<evidence type="ECO:0000256" key="1">
    <source>
        <dbReference type="ARBA" id="ARBA00004922"/>
    </source>
</evidence>
<dbReference type="Pfam" id="PF13414">
    <property type="entry name" value="TPR_11"/>
    <property type="match status" value="1"/>
</dbReference>
<dbReference type="InterPro" id="IPR051939">
    <property type="entry name" value="Glycosyltr_41/O-GlcNAc_trsf"/>
</dbReference>
<evidence type="ECO:0000256" key="5">
    <source>
        <dbReference type="ARBA" id="ARBA00022679"/>
    </source>
</evidence>
<gene>
    <name evidence="11" type="ORF">FRZ61_50700</name>
</gene>
<evidence type="ECO:0000259" key="10">
    <source>
        <dbReference type="Pfam" id="PF13844"/>
    </source>
</evidence>
<feature type="repeat" description="TPR" evidence="8">
    <location>
        <begin position="159"/>
        <end position="192"/>
    </location>
</feature>
<dbReference type="PROSITE" id="PS50005">
    <property type="entry name" value="TPR"/>
    <property type="match status" value="5"/>
</dbReference>
<dbReference type="PANTHER" id="PTHR44835:SF1">
    <property type="entry name" value="PROTEIN O-GLCNAC TRANSFERASE"/>
    <property type="match status" value="1"/>
</dbReference>
<dbReference type="Gene3D" id="3.40.50.2000">
    <property type="entry name" value="Glycogen Phosphorylase B"/>
    <property type="match status" value="1"/>
</dbReference>
<evidence type="ECO:0000256" key="3">
    <source>
        <dbReference type="ARBA" id="ARBA00011970"/>
    </source>
</evidence>
<dbReference type="Proteomes" id="UP000325797">
    <property type="component" value="Chromosome"/>
</dbReference>
<dbReference type="InterPro" id="IPR029489">
    <property type="entry name" value="OGT/SEC/SPY_C"/>
</dbReference>
<evidence type="ECO:0000256" key="8">
    <source>
        <dbReference type="PROSITE-ProRule" id="PRU00339"/>
    </source>
</evidence>
<name>A0A5J6N6H2_9PROT</name>
<dbReference type="KEGG" id="hadh:FRZ61_50700"/>
<dbReference type="SUPFAM" id="SSF48452">
    <property type="entry name" value="TPR-like"/>
    <property type="match status" value="1"/>
</dbReference>
<feature type="repeat" description="TPR" evidence="8">
    <location>
        <begin position="57"/>
        <end position="90"/>
    </location>
</feature>
<evidence type="ECO:0000313" key="12">
    <source>
        <dbReference type="Proteomes" id="UP000325797"/>
    </source>
</evidence>
<dbReference type="PANTHER" id="PTHR44835">
    <property type="entry name" value="UDP-N-ACETYLGLUCOSAMINE--PEPTIDE N-ACETYLGLUCOSAMINYLTRANSFERASE SPINDLY-RELATED"/>
    <property type="match status" value="1"/>
</dbReference>
<dbReference type="InterPro" id="IPR011990">
    <property type="entry name" value="TPR-like_helical_dom_sf"/>
</dbReference>
<dbReference type="Gene3D" id="1.25.40.10">
    <property type="entry name" value="Tetratricopeptide repeat domain"/>
    <property type="match status" value="1"/>
</dbReference>
<evidence type="ECO:0000256" key="9">
    <source>
        <dbReference type="SAM" id="MobiDB-lite"/>
    </source>
</evidence>
<dbReference type="PROSITE" id="PS50293">
    <property type="entry name" value="TPR_REGION"/>
    <property type="match status" value="2"/>
</dbReference>
<dbReference type="AlphaFoldDB" id="A0A5J6N6H2"/>
<comment type="similarity">
    <text evidence="2">Belongs to the glycosyltransferase 41 family. O-GlcNAc transferase subfamily.</text>
</comment>
<dbReference type="Pfam" id="PF13844">
    <property type="entry name" value="Glyco_transf_41"/>
    <property type="match status" value="2"/>
</dbReference>
<feature type="region of interest" description="Disordered" evidence="9">
    <location>
        <begin position="1"/>
        <end position="24"/>
    </location>
</feature>
<accession>A0A5J6N6H2</accession>
<keyword evidence="12" id="KW-1185">Reference proteome</keyword>
<protein>
    <recommendedName>
        <fullName evidence="3">protein O-GlcNAc transferase</fullName>
        <ecNumber evidence="3">2.4.1.255</ecNumber>
    </recommendedName>
</protein>
<dbReference type="SMART" id="SM00028">
    <property type="entry name" value="TPR"/>
    <property type="match status" value="8"/>
</dbReference>
<evidence type="ECO:0000256" key="4">
    <source>
        <dbReference type="ARBA" id="ARBA00022676"/>
    </source>
</evidence>
<evidence type="ECO:0000256" key="2">
    <source>
        <dbReference type="ARBA" id="ARBA00005386"/>
    </source>
</evidence>
<dbReference type="OrthoDB" id="6193797at2"/>
<feature type="repeat" description="TPR" evidence="8">
    <location>
        <begin position="91"/>
        <end position="124"/>
    </location>
</feature>
<reference evidence="11 12" key="1">
    <citation type="submission" date="2019-08" db="EMBL/GenBank/DDBJ databases">
        <title>Hyperibacter terrae gen. nov., sp. nov. and Hyperibacter viscosus sp. nov., two new members in the family Rhodospirillaceae isolated from the rhizosphere of Hypericum perforatum.</title>
        <authorList>
            <person name="Noviana Z."/>
        </authorList>
    </citation>
    <scope>NUCLEOTIDE SEQUENCE [LARGE SCALE GENOMIC DNA]</scope>
    <source>
        <strain evidence="11 12">R5959</strain>
    </source>
</reference>
<feature type="compositionally biased region" description="Pro residues" evidence="9">
    <location>
        <begin position="1"/>
        <end position="14"/>
    </location>
</feature>
<evidence type="ECO:0000256" key="7">
    <source>
        <dbReference type="ARBA" id="ARBA00022803"/>
    </source>
</evidence>
<feature type="domain" description="O-GlcNAc transferase C-terminal" evidence="10">
    <location>
        <begin position="518"/>
        <end position="692"/>
    </location>
</feature>